<comment type="caution">
    <text evidence="3">The sequence shown here is derived from an EMBL/GenBank/DDBJ whole genome shotgun (WGS) entry which is preliminary data.</text>
</comment>
<dbReference type="Proteomes" id="UP000315677">
    <property type="component" value="Unassembled WGS sequence"/>
</dbReference>
<sequence>MITKVVHGWRVGGLVAYLMGPGRAQEHVRPRIVASWDGRDSGWQPQQNGASEFDLELGPLIRALRAPAVAAGLPESDGEGKRGYVWHCSARVAAGDRELSDAQWASIARELLDGAGVAARGDAGGPRWVAIRHADAHIHIAVVLVRQDTCRRFWPSRDYPRLREAAQRIERRLGLTLTASADGTAARAPGRGELEKARRQGREPARVELARVVRSAAVASNGAEEFISALQEAGYLVELRRAPSGDPLGYKVARGGDVTASGAPVFYSGSKLAPDLSLPRLMRAWDESAKGSDSAAPVEAARRRVEGARAAVGAARRGQGGEDVDGIAHATRDVLTAMTGWSGELDAAAEAFDRAARPPRGSTAASGPSAVGLRRVARQLVRQRRMLGVSHEPGAAAVALAVALTALLREIAAWQRERGREHQSSAARTAADTLGRWTAMAAPSTSGSLLDHGFAAPRPQLDRPGRRRSDQPRG</sequence>
<proteinExistence type="predicted"/>
<dbReference type="AlphaFoldDB" id="A0A543DKF7"/>
<reference evidence="3 4" key="1">
    <citation type="submission" date="2019-06" db="EMBL/GenBank/DDBJ databases">
        <title>Sequencing the genomes of 1000 actinobacteria strains.</title>
        <authorList>
            <person name="Klenk H.-P."/>
        </authorList>
    </citation>
    <scope>NUCLEOTIDE SEQUENCE [LARGE SCALE GENOMIC DNA]</scope>
    <source>
        <strain evidence="3 4">DSM 45301</strain>
    </source>
</reference>
<evidence type="ECO:0000313" key="3">
    <source>
        <dbReference type="EMBL" id="TQM09818.1"/>
    </source>
</evidence>
<evidence type="ECO:0000313" key="4">
    <source>
        <dbReference type="Proteomes" id="UP000315677"/>
    </source>
</evidence>
<feature type="compositionally biased region" description="Basic and acidic residues" evidence="1">
    <location>
        <begin position="190"/>
        <end position="202"/>
    </location>
</feature>
<dbReference type="RefSeq" id="WP_142058246.1">
    <property type="nucleotide sequence ID" value="NZ_VFPA01000003.1"/>
</dbReference>
<protein>
    <submittedName>
        <fullName evidence="3">Relaxase/mobilization nuclease-like protein</fullName>
    </submittedName>
</protein>
<gene>
    <name evidence="3" type="ORF">FB558_5591</name>
</gene>
<organism evidence="3 4">
    <name type="scientific">Pseudonocardia kunmingensis</name>
    <dbReference type="NCBI Taxonomy" id="630975"/>
    <lineage>
        <taxon>Bacteria</taxon>
        <taxon>Bacillati</taxon>
        <taxon>Actinomycetota</taxon>
        <taxon>Actinomycetes</taxon>
        <taxon>Pseudonocardiales</taxon>
        <taxon>Pseudonocardiaceae</taxon>
        <taxon>Pseudonocardia</taxon>
    </lineage>
</organism>
<feature type="region of interest" description="Disordered" evidence="1">
    <location>
        <begin position="180"/>
        <end position="202"/>
    </location>
</feature>
<evidence type="ECO:0000256" key="1">
    <source>
        <dbReference type="SAM" id="MobiDB-lite"/>
    </source>
</evidence>
<keyword evidence="4" id="KW-1185">Reference proteome</keyword>
<dbReference type="EMBL" id="VFPA01000003">
    <property type="protein sequence ID" value="TQM09818.1"/>
    <property type="molecule type" value="Genomic_DNA"/>
</dbReference>
<evidence type="ECO:0000259" key="2">
    <source>
        <dbReference type="Pfam" id="PF03432"/>
    </source>
</evidence>
<dbReference type="InterPro" id="IPR005094">
    <property type="entry name" value="Endonuclease_MobA/VirD2"/>
</dbReference>
<feature type="compositionally biased region" description="Basic and acidic residues" evidence="1">
    <location>
        <begin position="460"/>
        <end position="474"/>
    </location>
</feature>
<feature type="domain" description="MobA/VirD2-like nuclease" evidence="2">
    <location>
        <begin position="84"/>
        <end position="175"/>
    </location>
</feature>
<dbReference type="OrthoDB" id="4382201at2"/>
<feature type="region of interest" description="Disordered" evidence="1">
    <location>
        <begin position="437"/>
        <end position="474"/>
    </location>
</feature>
<dbReference type="Pfam" id="PF03432">
    <property type="entry name" value="Relaxase"/>
    <property type="match status" value="1"/>
</dbReference>
<name>A0A543DKF7_9PSEU</name>
<accession>A0A543DKF7</accession>